<evidence type="ECO:0000313" key="1">
    <source>
        <dbReference type="EMBL" id="MEI7037732.1"/>
    </source>
</evidence>
<dbReference type="RefSeq" id="WP_336808371.1">
    <property type="nucleotide sequence ID" value="NZ_JBBBNY010000011.1"/>
</dbReference>
<evidence type="ECO:0008006" key="3">
    <source>
        <dbReference type="Google" id="ProtNLM"/>
    </source>
</evidence>
<keyword evidence="2" id="KW-1185">Reference proteome</keyword>
<sequence length="62" mass="6343">MSDNGYRCGHAPCQCTVPGGGQYCSEHCREAAASGRSEGAPCGCGHAVCRTDPQGDLRKGGE</sequence>
<evidence type="ECO:0000313" key="2">
    <source>
        <dbReference type="Proteomes" id="UP001381174"/>
    </source>
</evidence>
<comment type="caution">
    <text evidence="1">The sequence shown here is derived from an EMBL/GenBank/DDBJ whole genome shotgun (WGS) entry which is preliminary data.</text>
</comment>
<accession>A0ABU8JDT0</accession>
<gene>
    <name evidence="1" type="ORF">WAT24_13265</name>
</gene>
<organism evidence="1 2">
    <name type="scientific">Fulvimonas yonginensis</name>
    <dbReference type="NCBI Taxonomy" id="1495200"/>
    <lineage>
        <taxon>Bacteria</taxon>
        <taxon>Pseudomonadati</taxon>
        <taxon>Pseudomonadota</taxon>
        <taxon>Gammaproteobacteria</taxon>
        <taxon>Lysobacterales</taxon>
        <taxon>Rhodanobacteraceae</taxon>
        <taxon>Fulvimonas</taxon>
    </lineage>
</organism>
<dbReference type="Proteomes" id="UP001381174">
    <property type="component" value="Unassembled WGS sequence"/>
</dbReference>
<protein>
    <recommendedName>
        <fullName evidence="3">Metallothionein</fullName>
    </recommendedName>
</protein>
<name>A0ABU8JDT0_9GAMM</name>
<reference evidence="1 2" key="1">
    <citation type="journal article" date="2014" name="Int. J. Syst. Evol. Microbiol.">
        <title>Fulvimonas yonginensis sp. nov., isolated from greenhouse soil, and emended description of the genus Fulvimonas.</title>
        <authorList>
            <person name="Ahn J.H."/>
            <person name="Kim S.J."/>
            <person name="Weon H.Y."/>
            <person name="Hong S.B."/>
            <person name="Seok S.J."/>
            <person name="Kwon S.W."/>
        </authorList>
    </citation>
    <scope>NUCLEOTIDE SEQUENCE [LARGE SCALE GENOMIC DNA]</scope>
    <source>
        <strain evidence="1 2">KACC 16952</strain>
    </source>
</reference>
<proteinExistence type="predicted"/>
<dbReference type="EMBL" id="JBBBNY010000011">
    <property type="protein sequence ID" value="MEI7037732.1"/>
    <property type="molecule type" value="Genomic_DNA"/>
</dbReference>